<keyword evidence="1" id="KW-0472">Membrane</keyword>
<reference evidence="2 3" key="1">
    <citation type="journal article" date="2011" name="Genome Res.">
        <title>Phylogeny-wide analysis of social amoeba genomes highlights ancient origins for complex intercellular communication.</title>
        <authorList>
            <person name="Heidel A.J."/>
            <person name="Lawal H.M."/>
            <person name="Felder M."/>
            <person name="Schilde C."/>
            <person name="Helps N.R."/>
            <person name="Tunggal B."/>
            <person name="Rivero F."/>
            <person name="John U."/>
            <person name="Schleicher M."/>
            <person name="Eichinger L."/>
            <person name="Platzer M."/>
            <person name="Noegel A.A."/>
            <person name="Schaap P."/>
            <person name="Gloeckner G."/>
        </authorList>
    </citation>
    <scope>NUCLEOTIDE SEQUENCE [LARGE SCALE GENOMIC DNA]</scope>
    <source>
        <strain evidence="3">ATCC 26659 / Pp 5 / PN500</strain>
    </source>
</reference>
<keyword evidence="1" id="KW-0812">Transmembrane</keyword>
<accession>D3BSQ7</accession>
<dbReference type="InParanoid" id="D3BSQ7"/>
<dbReference type="AlphaFoldDB" id="D3BSQ7"/>
<gene>
    <name evidence="2" type="ORF">PPL_11026</name>
</gene>
<feature type="transmembrane region" description="Helical" evidence="1">
    <location>
        <begin position="40"/>
        <end position="61"/>
    </location>
</feature>
<evidence type="ECO:0000256" key="1">
    <source>
        <dbReference type="SAM" id="Phobius"/>
    </source>
</evidence>
<sequence>MREYLENMLDDHIAGIANIFATISDPIDSKHWFMSPEYHALEFIIVNSLYLLLVFIGYIIVLRKNVPEQQKATCVGFDCQFDTECLLQAKQTIWFEKLLLYATAMSSCKCCLRLLSADQRPQEWITCIQCICLLCICNVCI</sequence>
<proteinExistence type="predicted"/>
<name>D3BSQ7_HETP5</name>
<organism evidence="2 3">
    <name type="scientific">Heterostelium pallidum (strain ATCC 26659 / Pp 5 / PN500)</name>
    <name type="common">Cellular slime mold</name>
    <name type="synonym">Polysphondylium pallidum</name>
    <dbReference type="NCBI Taxonomy" id="670386"/>
    <lineage>
        <taxon>Eukaryota</taxon>
        <taxon>Amoebozoa</taxon>
        <taxon>Evosea</taxon>
        <taxon>Eumycetozoa</taxon>
        <taxon>Dictyostelia</taxon>
        <taxon>Acytosteliales</taxon>
        <taxon>Acytosteliaceae</taxon>
        <taxon>Heterostelium</taxon>
    </lineage>
</organism>
<dbReference type="EMBL" id="ADBJ01000054">
    <property type="protein sequence ID" value="EFA75522.1"/>
    <property type="molecule type" value="Genomic_DNA"/>
</dbReference>
<dbReference type="Proteomes" id="UP000001396">
    <property type="component" value="Unassembled WGS sequence"/>
</dbReference>
<protein>
    <submittedName>
        <fullName evidence="2">Uncharacterized protein</fullName>
    </submittedName>
</protein>
<keyword evidence="1" id="KW-1133">Transmembrane helix</keyword>
<evidence type="ECO:0000313" key="2">
    <source>
        <dbReference type="EMBL" id="EFA75522.1"/>
    </source>
</evidence>
<dbReference type="RefSeq" id="XP_020427656.1">
    <property type="nucleotide sequence ID" value="XM_020581786.1"/>
</dbReference>
<evidence type="ECO:0000313" key="3">
    <source>
        <dbReference type="Proteomes" id="UP000001396"/>
    </source>
</evidence>
<keyword evidence="3" id="KW-1185">Reference proteome</keyword>
<dbReference type="GeneID" id="31366495"/>
<comment type="caution">
    <text evidence="2">The sequence shown here is derived from an EMBL/GenBank/DDBJ whole genome shotgun (WGS) entry which is preliminary data.</text>
</comment>